<dbReference type="VEuPathDB" id="FungiDB:Z519_05509"/>
<feature type="domain" description="Xylanolytic transcriptional activator regulatory" evidence="4">
    <location>
        <begin position="261"/>
        <end position="336"/>
    </location>
</feature>
<evidence type="ECO:0000256" key="2">
    <source>
        <dbReference type="ARBA" id="ARBA00023163"/>
    </source>
</evidence>
<dbReference type="SMART" id="SM00906">
    <property type="entry name" value="Fungal_trans"/>
    <property type="match status" value="1"/>
</dbReference>
<dbReference type="InterPro" id="IPR051127">
    <property type="entry name" value="Fungal_SecMet_Regulators"/>
</dbReference>
<dbReference type="EMBL" id="KN846986">
    <property type="protein sequence ID" value="KIW94193.1"/>
    <property type="molecule type" value="Genomic_DNA"/>
</dbReference>
<dbReference type="CDD" id="cd12148">
    <property type="entry name" value="fungal_TF_MHR"/>
    <property type="match status" value="1"/>
</dbReference>
<protein>
    <recommendedName>
        <fullName evidence="4">Xylanolytic transcriptional activator regulatory domain-containing protein</fullName>
    </recommendedName>
</protein>
<keyword evidence="1" id="KW-0805">Transcription regulation</keyword>
<sequence>MLRQSEMRADVVQPALAVVSTFLSSSGKQTSTQCENPWTGSVQSPLIEGAARTVTSRSQQPMPSHRETAVMPAMIGVETNELRRQEPYGSSSAGSFIQHVRKVVEQKTASPSAVHPSGAVRDQDNNPLMVPNVPCDKAGEDSDLPGRKRADNLFAVYWQLVHSLYPFLGRRMTTADYENLWKGNGLIPHERSFLCLLNLIFALASQLSPSITPSERAASAAVFHTRAKHLLDLENTASVRYVQIYLLFGLYLQSTHEAHQCWVFVALAIRTAQSLELHMPETNERPSNSRMRSLLRRVWHGCVLMDRVLAMAYGRPCMIDRRVALSVPLSLAVEGEEMSPDPAMLGSLSPAEQPALGDFFNQPMLLYGILHDVLVNFYSPQAPHVHSLDDVYHHYFEGYHRPRGELDVLEIDRKLSRWKKELPRYLEISNYPLNQHPVTILSRQAVILQQRFLHVRLLSLRPVLSAFITFDNYEKQAHPCLETFLSRRVIFQCCLVCVKVAQESIDLIDKRRTEDPGVATNLAAWWYNVLFLYTSATVLVAARISPFILAEISESTILDSWRKVMEGLDHFSVFGSSIKRLVTTLKVLFETVPHQFSRLRQFPADNNMQQQFRDAPTTVIEGLQERLVDGRHLASSRPISPSFVDRNVPESNLLDFDPEDSLGLMAAFDTNDMSWLTTVPFEM</sequence>
<dbReference type="PANTHER" id="PTHR47424">
    <property type="entry name" value="REGULATORY PROTEIN GAL4"/>
    <property type="match status" value="1"/>
</dbReference>
<dbReference type="GO" id="GO:0008270">
    <property type="term" value="F:zinc ion binding"/>
    <property type="evidence" value="ECO:0007669"/>
    <property type="project" value="InterPro"/>
</dbReference>
<dbReference type="HOGENOM" id="CLU_008511_3_0_1"/>
<dbReference type="GO" id="GO:0006351">
    <property type="term" value="P:DNA-templated transcription"/>
    <property type="evidence" value="ECO:0007669"/>
    <property type="project" value="InterPro"/>
</dbReference>
<dbReference type="InterPro" id="IPR007219">
    <property type="entry name" value="XnlR_reg_dom"/>
</dbReference>
<gene>
    <name evidence="5" type="ORF">Z519_05509</name>
</gene>
<evidence type="ECO:0000256" key="1">
    <source>
        <dbReference type="ARBA" id="ARBA00023015"/>
    </source>
</evidence>
<reference evidence="5" key="1">
    <citation type="submission" date="2015-01" db="EMBL/GenBank/DDBJ databases">
        <title>The Genome Sequence of Cladophialophora bantiana CBS 173.52.</title>
        <authorList>
            <consortium name="The Broad Institute Genomics Platform"/>
            <person name="Cuomo C."/>
            <person name="de Hoog S."/>
            <person name="Gorbushina A."/>
            <person name="Stielow B."/>
            <person name="Teixiera M."/>
            <person name="Abouelleil A."/>
            <person name="Chapman S.B."/>
            <person name="Priest M."/>
            <person name="Young S.K."/>
            <person name="Wortman J."/>
            <person name="Nusbaum C."/>
            <person name="Birren B."/>
        </authorList>
    </citation>
    <scope>NUCLEOTIDE SEQUENCE [LARGE SCALE GENOMIC DNA]</scope>
    <source>
        <strain evidence="5">CBS 173.52</strain>
    </source>
</reference>
<evidence type="ECO:0000256" key="3">
    <source>
        <dbReference type="ARBA" id="ARBA00023242"/>
    </source>
</evidence>
<organism evidence="5 6">
    <name type="scientific">Cladophialophora bantiana (strain ATCC 10958 / CBS 173.52 / CDC B-1940 / NIH 8579)</name>
    <name type="common">Xylohypha bantiana</name>
    <dbReference type="NCBI Taxonomy" id="1442370"/>
    <lineage>
        <taxon>Eukaryota</taxon>
        <taxon>Fungi</taxon>
        <taxon>Dikarya</taxon>
        <taxon>Ascomycota</taxon>
        <taxon>Pezizomycotina</taxon>
        <taxon>Eurotiomycetes</taxon>
        <taxon>Chaetothyriomycetidae</taxon>
        <taxon>Chaetothyriales</taxon>
        <taxon>Herpotrichiellaceae</taxon>
        <taxon>Cladophialophora</taxon>
    </lineage>
</organism>
<keyword evidence="2" id="KW-0804">Transcription</keyword>
<dbReference type="PANTHER" id="PTHR47424:SF4">
    <property type="entry name" value="ZN(II)2CYS6 TRANSCRIPTION FACTOR (EUROFUNG)"/>
    <property type="match status" value="1"/>
</dbReference>
<keyword evidence="3" id="KW-0539">Nucleus</keyword>
<dbReference type="GO" id="GO:0000981">
    <property type="term" value="F:DNA-binding transcription factor activity, RNA polymerase II-specific"/>
    <property type="evidence" value="ECO:0007669"/>
    <property type="project" value="TreeGrafter"/>
</dbReference>
<dbReference type="GO" id="GO:0000978">
    <property type="term" value="F:RNA polymerase II cis-regulatory region sequence-specific DNA binding"/>
    <property type="evidence" value="ECO:0007669"/>
    <property type="project" value="TreeGrafter"/>
</dbReference>
<dbReference type="OrthoDB" id="424974at2759"/>
<dbReference type="GeneID" id="27698437"/>
<name>A0A0D2HLL1_CLAB1</name>
<keyword evidence="6" id="KW-1185">Reference proteome</keyword>
<proteinExistence type="predicted"/>
<accession>A0A0D2HLL1</accession>
<dbReference type="AlphaFoldDB" id="A0A0D2HLL1"/>
<evidence type="ECO:0000313" key="6">
    <source>
        <dbReference type="Proteomes" id="UP000053789"/>
    </source>
</evidence>
<dbReference type="Pfam" id="PF04082">
    <property type="entry name" value="Fungal_trans"/>
    <property type="match status" value="1"/>
</dbReference>
<dbReference type="Proteomes" id="UP000053789">
    <property type="component" value="Unassembled WGS sequence"/>
</dbReference>
<dbReference type="RefSeq" id="XP_016620862.1">
    <property type="nucleotide sequence ID" value="XM_016763249.1"/>
</dbReference>
<evidence type="ECO:0000259" key="4">
    <source>
        <dbReference type="SMART" id="SM00906"/>
    </source>
</evidence>
<evidence type="ECO:0000313" key="5">
    <source>
        <dbReference type="EMBL" id="KIW94193.1"/>
    </source>
</evidence>
<dbReference type="GO" id="GO:0005634">
    <property type="term" value="C:nucleus"/>
    <property type="evidence" value="ECO:0007669"/>
    <property type="project" value="TreeGrafter"/>
</dbReference>
<dbReference type="GO" id="GO:0000435">
    <property type="term" value="P:positive regulation of transcription from RNA polymerase II promoter by galactose"/>
    <property type="evidence" value="ECO:0007669"/>
    <property type="project" value="TreeGrafter"/>
</dbReference>